<organism evidence="2 3">
    <name type="scientific">Limosilactobacillus albertensis</name>
    <dbReference type="NCBI Taxonomy" id="2759752"/>
    <lineage>
        <taxon>Bacteria</taxon>
        <taxon>Bacillati</taxon>
        <taxon>Bacillota</taxon>
        <taxon>Bacilli</taxon>
        <taxon>Lactobacillales</taxon>
        <taxon>Lactobacillaceae</taxon>
        <taxon>Limosilactobacillus</taxon>
    </lineage>
</organism>
<dbReference type="RefSeq" id="WP_182598245.1">
    <property type="nucleotide sequence ID" value="NZ_JACIVC010000057.1"/>
</dbReference>
<dbReference type="Proteomes" id="UP000518316">
    <property type="component" value="Unassembled WGS sequence"/>
</dbReference>
<keyword evidence="2" id="KW-0378">Hydrolase</keyword>
<accession>A0A7W3TRV2</accession>
<dbReference type="InterPro" id="IPR013830">
    <property type="entry name" value="SGNH_hydro"/>
</dbReference>
<evidence type="ECO:0000313" key="3">
    <source>
        <dbReference type="Proteomes" id="UP000518316"/>
    </source>
</evidence>
<feature type="domain" description="SGNH hydrolase-type esterase" evidence="1">
    <location>
        <begin position="693"/>
        <end position="871"/>
    </location>
</feature>
<name>A0A7W3TRV2_9LACO</name>
<evidence type="ECO:0000313" key="2">
    <source>
        <dbReference type="EMBL" id="MBB1069679.1"/>
    </source>
</evidence>
<dbReference type="EMBL" id="JACIVC010000057">
    <property type="protein sequence ID" value="MBB1069679.1"/>
    <property type="molecule type" value="Genomic_DNA"/>
</dbReference>
<keyword evidence="3" id="KW-1185">Reference proteome</keyword>
<proteinExistence type="predicted"/>
<dbReference type="CDD" id="cd00229">
    <property type="entry name" value="SGNH_hydrolase"/>
    <property type="match status" value="1"/>
</dbReference>
<gene>
    <name evidence="2" type="ORF">H5S40_05885</name>
</gene>
<sequence>MAKEISNLITFNTYKFERGGLLVDMFNQFNARVGDQGTELAIQWETSKTETKINLKERGLHFFGTGSVGQYLEKLEDGTGFKMSADASTVEWEDKDEAGSLDDGITVVKLPKQFFPQKGIFFGYFGLKDRQGNIFTSVNVWFRVLGGVPTMGAAIPYFVTKFDEVLERCNGKIVDALAELREKYQAEVKKNEDMSEETRAALSKLADAVGAIQAQIDAGNVVTLVQHNKDIKSISNMITEKLAQMSMIPEAFENLDSLKQTYPSGKTGIMVTIDTGHKWIWFNNVWNDCGIYQAAGDTSYNNNKFIANNDDLRPPYDDLNSLPINSTVTYVAGLEIQNIPSAMGNSNFTIHTYGTKQGGQIGAAQLLFTDSQDNDSCYYRTAWGSPAVWSEWQISKDTKIFTEKKEIVAPYNSLDTLPAGSIVSYEPGLLDNDLPYTAASQGYTVITSGSGFAGKVQDVILSNGTRYHRISWGSPATWSGWQAISASYVFVSKDDIKEPFDSLDTLPGNSTVTYVTGLLVADFPFAGDSQGYTITTNGNGFAGKVQTVTCTNKNRYYRLQWGSPAKWGKWQPVSSNHIFTGRNQLTAPYDNLDLLPSGSVVTYVSGLPNKELPFEQDPNGYTIMTNGNGFTDTPDFEIKAGQVQIVVSANGSLYHRIAWGSPAKWGDWQDDSYTSKMKYDNLPSLAIFNSFAVIGDSYSKGYIQKADGTILGETNNKWGQFMANQYGTTFTDLSVSGQNTRKFVDGYLDRLKQTKAETYFIVLGINDASPDNNIELGSLDDIKNDSSTNPQTFYGDYARIIDTIKQTSPNSKIVLFTIMADWGLRTKFDPAIKNIGKYYGLPVINVLDDQYFSSPLFSTLQSGGHPTVPGYGILANHLMQLIQKCVVDNPDYFNFMGC</sequence>
<dbReference type="AlphaFoldDB" id="A0A7W3TRV2"/>
<dbReference type="Gene3D" id="3.40.50.1110">
    <property type="entry name" value="SGNH hydrolase"/>
    <property type="match status" value="1"/>
</dbReference>
<dbReference type="SUPFAM" id="SSF52266">
    <property type="entry name" value="SGNH hydrolase"/>
    <property type="match status" value="1"/>
</dbReference>
<evidence type="ECO:0000259" key="1">
    <source>
        <dbReference type="Pfam" id="PF13472"/>
    </source>
</evidence>
<comment type="caution">
    <text evidence="2">The sequence shown here is derived from an EMBL/GenBank/DDBJ whole genome shotgun (WGS) entry which is preliminary data.</text>
</comment>
<dbReference type="InterPro" id="IPR036514">
    <property type="entry name" value="SGNH_hydro_sf"/>
</dbReference>
<dbReference type="Pfam" id="PF13472">
    <property type="entry name" value="Lipase_GDSL_2"/>
    <property type="match status" value="1"/>
</dbReference>
<reference evidence="2 3" key="1">
    <citation type="submission" date="2020-07" db="EMBL/GenBank/DDBJ databases">
        <title>Description of Limosilactobacillus balticus sp. nov., Limosilactobacillus agrestis sp. nov., Limosilactobacillus albertensis sp. nov., Limosilactobacillus rudii sp. nov., Limosilactobacillus fastidiosus sp. nov., five novel Limosilactobacillus species isolated from the vertebrate gastrointestinal tract, and proposal of 6 subspecies of Limosilactobacillus reuteri adapted to the gastrointestinal tract of specific vertebrate hosts.</title>
        <authorList>
            <person name="Li F."/>
            <person name="Cheng C."/>
            <person name="Zheng J."/>
            <person name="Quevedo R.M."/>
            <person name="Li J."/>
            <person name="Roos S."/>
            <person name="Gaenzle M.G."/>
            <person name="Walter J."/>
        </authorList>
    </citation>
    <scope>NUCLEOTIDE SEQUENCE [LARGE SCALE GENOMIC DNA]</scope>
    <source>
        <strain evidence="2 3">RRLNB_1_1</strain>
    </source>
</reference>
<protein>
    <submittedName>
        <fullName evidence="2">SGNH/GDSL hydrolase family protein</fullName>
    </submittedName>
</protein>
<dbReference type="GO" id="GO:0016787">
    <property type="term" value="F:hydrolase activity"/>
    <property type="evidence" value="ECO:0007669"/>
    <property type="project" value="UniProtKB-KW"/>
</dbReference>